<evidence type="ECO:0000256" key="4">
    <source>
        <dbReference type="ARBA" id="ARBA00022640"/>
    </source>
</evidence>
<reference evidence="5" key="1">
    <citation type="journal article" date="2014" name="Mol. Phylogenet. Evol.">
        <title>Nucleotide substitution analyses of the glaucophyte Cyanophora suggest an ancestrally lower mutation rate in plastid vs mitochondrial DNA for the Archaeplastida.</title>
        <authorList>
            <person name="Smith D.R."/>
            <person name="Jackson C.J."/>
            <person name="Reyes-Prieto A."/>
        </authorList>
    </citation>
    <scope>NUCLEOTIDE SEQUENCE</scope>
    <source>
        <strain evidence="5">NIES-763</strain>
    </source>
</reference>
<keyword evidence="4 5" id="KW-0934">Plastid</keyword>
<reference evidence="5" key="2">
    <citation type="submission" date="2014-07" db="EMBL/GenBank/DDBJ databases">
        <authorList>
            <person name="David S.R."/>
            <person name="Jackson C.J."/>
            <person name="Adrian R.-P."/>
        </authorList>
    </citation>
    <scope>NUCLEOTIDE SEQUENCE</scope>
    <source>
        <strain evidence="5">NIES-763</strain>
    </source>
</reference>
<evidence type="ECO:0000256" key="2">
    <source>
        <dbReference type="ARBA" id="ARBA00009068"/>
    </source>
</evidence>
<sequence>MSHLTQVQTNIVNEEALKKALTALNLKWESGPTRIRNLYGQEKVVDILIKQKNNVDIGFIKQDLEYKLIADLQYWEQPYSVETFLQQLKQQYAYQIILDETINKGFEKLEEEYDQDGSIRLVVQRWRY</sequence>
<comment type="subcellular location">
    <subcellularLocation>
        <location evidence="1">Plastid</location>
    </subcellularLocation>
</comment>
<dbReference type="Pfam" id="PF06868">
    <property type="entry name" value="DUF1257"/>
    <property type="match status" value="1"/>
</dbReference>
<comment type="similarity">
    <text evidence="2">Belongs to the ycf35 family.</text>
</comment>
<evidence type="ECO:0000313" key="5">
    <source>
        <dbReference type="EMBL" id="AIU44532.1"/>
    </source>
</evidence>
<organism evidence="5">
    <name type="scientific">Cyanophora paradoxa</name>
    <dbReference type="NCBI Taxonomy" id="2762"/>
    <lineage>
        <taxon>Eukaryota</taxon>
        <taxon>Glaucocystophyceae</taxon>
        <taxon>Cyanophorales</taxon>
        <taxon>Cyanophoraceae</taxon>
        <taxon>Cyanophora</taxon>
    </lineage>
</organism>
<accession>A0A097PAY6</accession>
<protein>
    <recommendedName>
        <fullName evidence="3">Uncharacterized protein ycf35</fullName>
    </recommendedName>
</protein>
<evidence type="ECO:0000256" key="3">
    <source>
        <dbReference type="ARBA" id="ARBA00021585"/>
    </source>
</evidence>
<name>A0A097PAY6_CYAPA</name>
<dbReference type="EMBL" id="KM198929">
    <property type="protein sequence ID" value="AIU44532.1"/>
    <property type="molecule type" value="Genomic_DNA"/>
</dbReference>
<dbReference type="InterPro" id="IPR009666">
    <property type="entry name" value="Uncharacterised_Ycf35"/>
</dbReference>
<dbReference type="PANTHER" id="PTHR39638">
    <property type="entry name" value="YCF35"/>
    <property type="match status" value="1"/>
</dbReference>
<dbReference type="GO" id="GO:0009536">
    <property type="term" value="C:plastid"/>
    <property type="evidence" value="ECO:0007669"/>
    <property type="project" value="UniProtKB-SubCell"/>
</dbReference>
<geneLocation type="plastid" evidence="5"/>
<proteinExistence type="inferred from homology"/>
<evidence type="ECO:0000256" key="1">
    <source>
        <dbReference type="ARBA" id="ARBA00004474"/>
    </source>
</evidence>
<dbReference type="PANTHER" id="PTHR39638:SF2">
    <property type="entry name" value="YCF35"/>
    <property type="match status" value="1"/>
</dbReference>
<gene>
    <name evidence="5" type="primary">ycf35</name>
</gene>
<dbReference type="AlphaFoldDB" id="A0A097PAY6"/>